<feature type="transmembrane region" description="Helical" evidence="1">
    <location>
        <begin position="91"/>
        <end position="112"/>
    </location>
</feature>
<feature type="transmembrane region" description="Helical" evidence="1">
    <location>
        <begin position="147"/>
        <end position="175"/>
    </location>
</feature>
<accession>A0A926VC71</accession>
<protein>
    <submittedName>
        <fullName evidence="2">Pentapeptide repeat-containing protein</fullName>
    </submittedName>
</protein>
<dbReference type="PANTHER" id="PTHR14136">
    <property type="entry name" value="BTB_POZ DOMAIN-CONTAINING PROTEIN KCTD9"/>
    <property type="match status" value="1"/>
</dbReference>
<feature type="transmembrane region" description="Helical" evidence="1">
    <location>
        <begin position="187"/>
        <end position="206"/>
    </location>
</feature>
<dbReference type="AlphaFoldDB" id="A0A926VC71"/>
<feature type="transmembrane region" description="Helical" evidence="1">
    <location>
        <begin position="59"/>
        <end position="85"/>
    </location>
</feature>
<name>A0A926VC71_9CYAN</name>
<dbReference type="Pfam" id="PF00805">
    <property type="entry name" value="Pentapeptide"/>
    <property type="match status" value="3"/>
</dbReference>
<reference evidence="2" key="2">
    <citation type="submission" date="2020-08" db="EMBL/GenBank/DDBJ databases">
        <authorList>
            <person name="Chen M."/>
            <person name="Teng W."/>
            <person name="Zhao L."/>
            <person name="Hu C."/>
            <person name="Zhou Y."/>
            <person name="Han B."/>
            <person name="Song L."/>
            <person name="Shu W."/>
        </authorList>
    </citation>
    <scope>NUCLEOTIDE SEQUENCE</scope>
    <source>
        <strain evidence="2">FACHB-1375</strain>
    </source>
</reference>
<keyword evidence="3" id="KW-1185">Reference proteome</keyword>
<dbReference type="PANTHER" id="PTHR14136:SF17">
    <property type="entry name" value="BTB_POZ DOMAIN-CONTAINING PROTEIN KCTD9"/>
    <property type="match status" value="1"/>
</dbReference>
<feature type="transmembrane region" description="Helical" evidence="1">
    <location>
        <begin position="212"/>
        <end position="233"/>
    </location>
</feature>
<evidence type="ECO:0000313" key="3">
    <source>
        <dbReference type="Proteomes" id="UP000641646"/>
    </source>
</evidence>
<proteinExistence type="predicted"/>
<evidence type="ECO:0000313" key="2">
    <source>
        <dbReference type="EMBL" id="MBD2181186.1"/>
    </source>
</evidence>
<reference evidence="2" key="1">
    <citation type="journal article" date="2015" name="ISME J.">
        <title>Draft Genome Sequence of Streptomyces incarnatus NRRL8089, which Produces the Nucleoside Antibiotic Sinefungin.</title>
        <authorList>
            <person name="Oshima K."/>
            <person name="Hattori M."/>
            <person name="Shimizu H."/>
            <person name="Fukuda K."/>
            <person name="Nemoto M."/>
            <person name="Inagaki K."/>
            <person name="Tamura T."/>
        </authorList>
    </citation>
    <scope>NUCLEOTIDE SEQUENCE</scope>
    <source>
        <strain evidence="2">FACHB-1375</strain>
    </source>
</reference>
<keyword evidence="1" id="KW-1133">Transmembrane helix</keyword>
<gene>
    <name evidence="2" type="ORF">H6G03_08735</name>
</gene>
<organism evidence="2 3">
    <name type="scientific">Aerosakkonema funiforme FACHB-1375</name>
    <dbReference type="NCBI Taxonomy" id="2949571"/>
    <lineage>
        <taxon>Bacteria</taxon>
        <taxon>Bacillati</taxon>
        <taxon>Cyanobacteriota</taxon>
        <taxon>Cyanophyceae</taxon>
        <taxon>Oscillatoriophycideae</taxon>
        <taxon>Aerosakkonematales</taxon>
        <taxon>Aerosakkonemataceae</taxon>
        <taxon>Aerosakkonema</taxon>
    </lineage>
</organism>
<keyword evidence="1" id="KW-0812">Transmembrane</keyword>
<dbReference type="InterPro" id="IPR001646">
    <property type="entry name" value="5peptide_repeat"/>
</dbReference>
<dbReference type="Gene3D" id="2.160.20.80">
    <property type="entry name" value="E3 ubiquitin-protein ligase SopA"/>
    <property type="match status" value="2"/>
</dbReference>
<dbReference type="InterPro" id="IPR051082">
    <property type="entry name" value="Pentapeptide-BTB/POZ_domain"/>
</dbReference>
<sequence length="701" mass="75778">MGKDFSGQNLRGRSFKGQDLTGTNFSYTDIRSANFSNAILVGANFSHATAGLQRRWATFLLTGSLLLSALSGLILAFNGVWLVSFLFNKTIYYRLSAVIFLILFLIFFIVTVRKGLEAALGFVAVAVALTITSSFIWSLAFPEIGKYAVATTATVLLAIVVAVICIQTVTVAGAINVGGNLAGTGNVVVSIIVALTVSIIADYSTLEVSPLLAVAGTFSMVLFVGLLSSYVAWRALAGDEKFPVTRSIAVAFAAIRGTSFRNADLTDTNFTKSTLKSTDFRGATLIRTCWLQAKKLSFARVGTTYLKQVKLQELVVTGAGQDKNFDRLNLRGVNLQGANLADASFMGADLSESNLQQADLSRAKLVQTQLDRTNFTGACLTGAYIEDWGITAETTLERVKCNYVYMRLPTKDDPDPCRKPDNKQEIFEDGDFADFIAPIVKTLDLYHNQGVDPRAIAIAFKRLAENHPEADIEIVAMEKRGKDKFLLKAKTAEYVDRSYLAEEYFKDYNQLKFLPENHLQLLLAAKDAHISSLQNMVTTALQRPSFYVQKYQNQGDTMPENQGSINISGVQGGSISNLAAVGQNMTGAAVGEISGTVTNTIGQLQDSDAPEAPKLADLLKQLQTVIEADTELTDEDKTEALEQVKALAEAGKNPKEGAMQKAAKTAMKILKGTITGLPSAAQLVEACNKLLPAIAQLLGLV</sequence>
<dbReference type="EMBL" id="JACJPW010000017">
    <property type="protein sequence ID" value="MBD2181186.1"/>
    <property type="molecule type" value="Genomic_DNA"/>
</dbReference>
<keyword evidence="1" id="KW-0472">Membrane</keyword>
<dbReference type="RefSeq" id="WP_190463949.1">
    <property type="nucleotide sequence ID" value="NZ_JACJPW010000017.1"/>
</dbReference>
<dbReference type="SUPFAM" id="SSF141571">
    <property type="entry name" value="Pentapeptide repeat-like"/>
    <property type="match status" value="1"/>
</dbReference>
<feature type="transmembrane region" description="Helical" evidence="1">
    <location>
        <begin position="119"/>
        <end position="141"/>
    </location>
</feature>
<comment type="caution">
    <text evidence="2">The sequence shown here is derived from an EMBL/GenBank/DDBJ whole genome shotgun (WGS) entry which is preliminary data.</text>
</comment>
<dbReference type="Proteomes" id="UP000641646">
    <property type="component" value="Unassembled WGS sequence"/>
</dbReference>
<evidence type="ECO:0000256" key="1">
    <source>
        <dbReference type="SAM" id="Phobius"/>
    </source>
</evidence>